<dbReference type="Pfam" id="PF01385">
    <property type="entry name" value="OrfB_IS605"/>
    <property type="match status" value="1"/>
</dbReference>
<keyword evidence="6" id="KW-0238">DNA-binding</keyword>
<evidence type="ECO:0000256" key="4">
    <source>
        <dbReference type="ARBA" id="ARBA00022723"/>
    </source>
</evidence>
<feature type="domain" description="Probable transposase IS891/IS1136/IS1341" evidence="9">
    <location>
        <begin position="171"/>
        <end position="279"/>
    </location>
</feature>
<dbReference type="InterPro" id="IPR001959">
    <property type="entry name" value="Transposase"/>
</dbReference>
<dbReference type="PANTHER" id="PTHR30405:SF25">
    <property type="entry name" value="RNA-GUIDED DNA ENDONUCLEASE INSQ-RELATED"/>
    <property type="match status" value="1"/>
</dbReference>
<evidence type="ECO:0000256" key="2">
    <source>
        <dbReference type="ARBA" id="ARBA00011044"/>
    </source>
</evidence>
<comment type="similarity">
    <text evidence="1">In the C-terminal section; belongs to the transposase 35 family.</text>
</comment>
<dbReference type="OrthoDB" id="443538at2"/>
<evidence type="ECO:0000256" key="3">
    <source>
        <dbReference type="ARBA" id="ARBA00022578"/>
    </source>
</evidence>
<keyword evidence="7" id="KW-0233">DNA recombination</keyword>
<evidence type="ECO:0000256" key="7">
    <source>
        <dbReference type="ARBA" id="ARBA00023172"/>
    </source>
</evidence>
<keyword evidence="3" id="KW-0815">Transposition</keyword>
<evidence type="ECO:0000256" key="6">
    <source>
        <dbReference type="ARBA" id="ARBA00023125"/>
    </source>
</evidence>
<dbReference type="Proteomes" id="UP000177870">
    <property type="component" value="Chromosome"/>
</dbReference>
<dbReference type="NCBIfam" id="TIGR01766">
    <property type="entry name" value="IS200/IS605 family accessory protein TnpB-like domain"/>
    <property type="match status" value="1"/>
</dbReference>
<keyword evidence="4" id="KW-0479">Metal-binding</keyword>
<reference evidence="13" key="1">
    <citation type="submission" date="2016-10" db="EMBL/GenBank/DDBJ databases">
        <title>Comparative genomics uncovers the prolific and rare metabolic potential of the cyanobacterial genus Moorea.</title>
        <authorList>
            <person name="Leao T."/>
            <person name="Castelao G."/>
            <person name="Korobeynikov A."/>
            <person name="Monroe E.A."/>
            <person name="Podell S."/>
            <person name="Glukhov E."/>
            <person name="Allen E."/>
            <person name="Gerwick W.H."/>
            <person name="Gerwick L."/>
        </authorList>
    </citation>
    <scope>NUCLEOTIDE SEQUENCE [LARGE SCALE GENOMIC DNA]</scope>
    <source>
        <strain evidence="13">PAL-8-15-08-1</strain>
    </source>
</reference>
<gene>
    <name evidence="12" type="ORF">BJP34_29830</name>
</gene>
<sequence>MVEKAYRYRLYPTPEQETLLRRTLGCVRLVYNKALDARTKGWYEHQKRISYKETSSMLTGWKQQDDLFFMNEVSCVPLQQGLRHLQNAFTNFFAGRAKYPNFKKKRNGGSAEFTKSAFKWKDGQIYLAKCKEPLPIRWSRQLPANCNPSTVTVSLDQSERWHISIRFNDPRDLSLPLTDKQIGFDLGISSLITTSDGDKITNPKHFKRLKKRLGKYQKALSRKQKGSNNREKARLKVARIHAKIKDARRDFTHKLTTQLVRENQLIAFEDLAVKNMVKNHKLAQVISDANWAEIIRQVKYKSEWYNRKAVSIDRWFPSSKLCSACLNCVGSLPLNIREWDCPSCNTHHDRDINASINILAAGLAVSVCGATVRPVRVASPTAKESKSRKASAKNSPKGRRKQKPKS</sequence>
<dbReference type="Pfam" id="PF07282">
    <property type="entry name" value="Cas12f1-like_TNB"/>
    <property type="match status" value="1"/>
</dbReference>
<accession>A0A1D8TZS6</accession>
<evidence type="ECO:0000256" key="5">
    <source>
        <dbReference type="ARBA" id="ARBA00022833"/>
    </source>
</evidence>
<feature type="domain" description="Cas12f1-like TNB" evidence="10">
    <location>
        <begin position="291"/>
        <end position="358"/>
    </location>
</feature>
<evidence type="ECO:0000256" key="1">
    <source>
        <dbReference type="ARBA" id="ARBA00008761"/>
    </source>
</evidence>
<dbReference type="AlphaFoldDB" id="A0A1D8TZS6"/>
<dbReference type="EMBL" id="CP017599">
    <property type="protein sequence ID" value="AOX03085.1"/>
    <property type="molecule type" value="Genomic_DNA"/>
</dbReference>
<evidence type="ECO:0000313" key="12">
    <source>
        <dbReference type="EMBL" id="AOX03085.1"/>
    </source>
</evidence>
<evidence type="ECO:0000259" key="10">
    <source>
        <dbReference type="Pfam" id="PF07282"/>
    </source>
</evidence>
<dbReference type="NCBIfam" id="NF040570">
    <property type="entry name" value="guided_TnpB"/>
    <property type="match status" value="1"/>
</dbReference>
<evidence type="ECO:0000259" key="11">
    <source>
        <dbReference type="Pfam" id="PF12323"/>
    </source>
</evidence>
<feature type="region of interest" description="Disordered" evidence="8">
    <location>
        <begin position="377"/>
        <end position="406"/>
    </location>
</feature>
<protein>
    <submittedName>
        <fullName evidence="12">Transposase</fullName>
    </submittedName>
</protein>
<proteinExistence type="inferred from homology"/>
<dbReference type="InterPro" id="IPR051399">
    <property type="entry name" value="RNA-guided_DNA_endo/Transpos"/>
</dbReference>
<dbReference type="InterPro" id="IPR021027">
    <property type="entry name" value="Transposase_put_HTH"/>
</dbReference>
<evidence type="ECO:0000256" key="8">
    <source>
        <dbReference type="SAM" id="MobiDB-lite"/>
    </source>
</evidence>
<name>A0A1D8TZS6_9CYAN</name>
<organism evidence="12 13">
    <name type="scientific">Moorena producens PAL-8-15-08-1</name>
    <dbReference type="NCBI Taxonomy" id="1458985"/>
    <lineage>
        <taxon>Bacteria</taxon>
        <taxon>Bacillati</taxon>
        <taxon>Cyanobacteriota</taxon>
        <taxon>Cyanophyceae</taxon>
        <taxon>Coleofasciculales</taxon>
        <taxon>Coleofasciculaceae</taxon>
        <taxon>Moorena</taxon>
    </lineage>
</organism>
<evidence type="ECO:0000313" key="13">
    <source>
        <dbReference type="Proteomes" id="UP000177870"/>
    </source>
</evidence>
<dbReference type="GO" id="GO:0003677">
    <property type="term" value="F:DNA binding"/>
    <property type="evidence" value="ECO:0007669"/>
    <property type="project" value="UniProtKB-KW"/>
</dbReference>
<feature type="domain" description="Transposase putative helix-turn-helix" evidence="11">
    <location>
        <begin position="1"/>
        <end position="47"/>
    </location>
</feature>
<dbReference type="InterPro" id="IPR010095">
    <property type="entry name" value="Cas12f1-like_TNB"/>
</dbReference>
<feature type="compositionally biased region" description="Basic residues" evidence="8">
    <location>
        <begin position="386"/>
        <end position="406"/>
    </location>
</feature>
<keyword evidence="5" id="KW-0862">Zinc</keyword>
<dbReference type="GO" id="GO:0006310">
    <property type="term" value="P:DNA recombination"/>
    <property type="evidence" value="ECO:0007669"/>
    <property type="project" value="UniProtKB-KW"/>
</dbReference>
<evidence type="ECO:0000259" key="9">
    <source>
        <dbReference type="Pfam" id="PF01385"/>
    </source>
</evidence>
<dbReference type="GO" id="GO:0046872">
    <property type="term" value="F:metal ion binding"/>
    <property type="evidence" value="ECO:0007669"/>
    <property type="project" value="UniProtKB-KW"/>
</dbReference>
<comment type="similarity">
    <text evidence="2">In the N-terminal section; belongs to the transposase 2 family.</text>
</comment>
<dbReference type="KEGG" id="mpro:BJP34_29830"/>
<dbReference type="GO" id="GO:0032196">
    <property type="term" value="P:transposition"/>
    <property type="evidence" value="ECO:0007669"/>
    <property type="project" value="UniProtKB-KW"/>
</dbReference>
<dbReference type="Pfam" id="PF12323">
    <property type="entry name" value="HTH_OrfB_IS605"/>
    <property type="match status" value="1"/>
</dbReference>
<dbReference type="PANTHER" id="PTHR30405">
    <property type="entry name" value="TRANSPOSASE"/>
    <property type="match status" value="1"/>
</dbReference>
<dbReference type="RefSeq" id="WP_070395477.1">
    <property type="nucleotide sequence ID" value="NZ_CP017599.1"/>
</dbReference>